<proteinExistence type="predicted"/>
<dbReference type="KEGG" id="pbn:PADG_11394"/>
<dbReference type="RefSeq" id="XP_010757945.1">
    <property type="nucleotide sequence ID" value="XM_010759643.1"/>
</dbReference>
<feature type="region of interest" description="Disordered" evidence="1">
    <location>
        <begin position="1"/>
        <end position="28"/>
    </location>
</feature>
<evidence type="ECO:0000313" key="2">
    <source>
        <dbReference type="EMBL" id="KGM92565.1"/>
    </source>
</evidence>
<dbReference type="GeneID" id="22587291"/>
<name>A0A0A0HYX5_PARBD</name>
<evidence type="ECO:0000313" key="3">
    <source>
        <dbReference type="Proteomes" id="UP000001628"/>
    </source>
</evidence>
<reference evidence="2 3" key="1">
    <citation type="journal article" date="2011" name="PLoS Genet.">
        <title>Comparative genomic analysis of human fungal pathogens causing paracoccidioidomycosis.</title>
        <authorList>
            <person name="Desjardins C.A."/>
            <person name="Champion M.D."/>
            <person name="Holder J.W."/>
            <person name="Muszewska A."/>
            <person name="Goldberg J."/>
            <person name="Bailao A.M."/>
            <person name="Brigido M.M."/>
            <person name="Ferreira M.E."/>
            <person name="Garcia A.M."/>
            <person name="Grynberg M."/>
            <person name="Gujja S."/>
            <person name="Heiman D.I."/>
            <person name="Henn M.R."/>
            <person name="Kodira C.D."/>
            <person name="Leon-Narvaez H."/>
            <person name="Longo L.V."/>
            <person name="Ma L.J."/>
            <person name="Malavazi I."/>
            <person name="Matsuo A.L."/>
            <person name="Morais F.V."/>
            <person name="Pereira M."/>
            <person name="Rodriguez-Brito S."/>
            <person name="Sakthikumar S."/>
            <person name="Salem-Izacc S.M."/>
            <person name="Sykes S.M."/>
            <person name="Teixeira M.M."/>
            <person name="Vallejo M.C."/>
            <person name="Walter M.E."/>
            <person name="Yandava C."/>
            <person name="Young S."/>
            <person name="Zeng Q."/>
            <person name="Zucker J."/>
            <person name="Felipe M.S."/>
            <person name="Goldman G.H."/>
            <person name="Haas B.J."/>
            <person name="McEwen J.G."/>
            <person name="Nino-Vega G."/>
            <person name="Puccia R."/>
            <person name="San-Blas G."/>
            <person name="Soares C.M."/>
            <person name="Birren B.W."/>
            <person name="Cuomo C.A."/>
        </authorList>
    </citation>
    <scope>NUCLEOTIDE SEQUENCE [LARGE SCALE GENOMIC DNA]</scope>
    <source>
        <strain evidence="2 3">Pb18</strain>
    </source>
</reference>
<dbReference type="VEuPathDB" id="FungiDB:PADG_11394"/>
<organism evidence="2 3">
    <name type="scientific">Paracoccidioides brasiliensis (strain Pb18)</name>
    <dbReference type="NCBI Taxonomy" id="502780"/>
    <lineage>
        <taxon>Eukaryota</taxon>
        <taxon>Fungi</taxon>
        <taxon>Dikarya</taxon>
        <taxon>Ascomycota</taxon>
        <taxon>Pezizomycotina</taxon>
        <taxon>Eurotiomycetes</taxon>
        <taxon>Eurotiomycetidae</taxon>
        <taxon>Onygenales</taxon>
        <taxon>Ajellomycetaceae</taxon>
        <taxon>Paracoccidioides</taxon>
    </lineage>
</organism>
<dbReference type="HOGENOM" id="CLU_187046_0_0_1"/>
<dbReference type="EMBL" id="KN275958">
    <property type="protein sequence ID" value="KGM92565.1"/>
    <property type="molecule type" value="Genomic_DNA"/>
</dbReference>
<dbReference type="Proteomes" id="UP000001628">
    <property type="component" value="Unassembled WGS sequence"/>
</dbReference>
<protein>
    <submittedName>
        <fullName evidence="2">Uncharacterized protein</fullName>
    </submittedName>
</protein>
<dbReference type="InParanoid" id="A0A0A0HYX5"/>
<feature type="compositionally biased region" description="Polar residues" evidence="1">
    <location>
        <begin position="14"/>
        <end position="28"/>
    </location>
</feature>
<keyword evidence="3" id="KW-1185">Reference proteome</keyword>
<accession>A0A0A0HYX5</accession>
<gene>
    <name evidence="2" type="ORF">PADG_11394</name>
</gene>
<dbReference type="AlphaFoldDB" id="A0A0A0HYX5"/>
<evidence type="ECO:0000256" key="1">
    <source>
        <dbReference type="SAM" id="MobiDB-lite"/>
    </source>
</evidence>
<sequence length="92" mass="10158">MLDRIPSSPHIEQKASNGTHGNLPIFSTWNGQGGNGCASVRPYEQLHQEQSRAIVNAGANHGRLWYIKIVDVWTEGARSSLQWTERKDTGGS</sequence>